<sequence length="93" mass="10387">MWPQTKLHRAHCEDAAPQTENNELKEDSPASGSAPTVKVTAVGQRAENVSSSSSVTCLEEESKHLCKAARITRRKIQSHRVNRFRLLDSITMQ</sequence>
<feature type="region of interest" description="Disordered" evidence="1">
    <location>
        <begin position="1"/>
        <end position="45"/>
    </location>
</feature>
<organism evidence="2 3">
    <name type="scientific">Liparis tanakae</name>
    <name type="common">Tanaka's snailfish</name>
    <dbReference type="NCBI Taxonomy" id="230148"/>
    <lineage>
        <taxon>Eukaryota</taxon>
        <taxon>Metazoa</taxon>
        <taxon>Chordata</taxon>
        <taxon>Craniata</taxon>
        <taxon>Vertebrata</taxon>
        <taxon>Euteleostomi</taxon>
        <taxon>Actinopterygii</taxon>
        <taxon>Neopterygii</taxon>
        <taxon>Teleostei</taxon>
        <taxon>Neoteleostei</taxon>
        <taxon>Acanthomorphata</taxon>
        <taxon>Eupercaria</taxon>
        <taxon>Perciformes</taxon>
        <taxon>Cottioidei</taxon>
        <taxon>Cottales</taxon>
        <taxon>Liparidae</taxon>
        <taxon>Liparis</taxon>
    </lineage>
</organism>
<evidence type="ECO:0000256" key="1">
    <source>
        <dbReference type="SAM" id="MobiDB-lite"/>
    </source>
</evidence>
<keyword evidence="3" id="KW-1185">Reference proteome</keyword>
<evidence type="ECO:0000313" key="3">
    <source>
        <dbReference type="Proteomes" id="UP000314294"/>
    </source>
</evidence>
<protein>
    <submittedName>
        <fullName evidence="2">Uncharacterized protein</fullName>
    </submittedName>
</protein>
<accession>A0A4Z2GFP5</accession>
<dbReference type="EMBL" id="SRLO01000551">
    <property type="protein sequence ID" value="TNN52337.1"/>
    <property type="molecule type" value="Genomic_DNA"/>
</dbReference>
<reference evidence="2 3" key="1">
    <citation type="submission" date="2019-03" db="EMBL/GenBank/DDBJ databases">
        <title>First draft genome of Liparis tanakae, snailfish: a comprehensive survey of snailfish specific genes.</title>
        <authorList>
            <person name="Kim W."/>
            <person name="Song I."/>
            <person name="Jeong J.-H."/>
            <person name="Kim D."/>
            <person name="Kim S."/>
            <person name="Ryu S."/>
            <person name="Song J.Y."/>
            <person name="Lee S.K."/>
        </authorList>
    </citation>
    <scope>NUCLEOTIDE SEQUENCE [LARGE SCALE GENOMIC DNA]</scope>
    <source>
        <tissue evidence="2">Muscle</tissue>
    </source>
</reference>
<proteinExistence type="predicted"/>
<comment type="caution">
    <text evidence="2">The sequence shown here is derived from an EMBL/GenBank/DDBJ whole genome shotgun (WGS) entry which is preliminary data.</text>
</comment>
<gene>
    <name evidence="2" type="ORF">EYF80_037491</name>
</gene>
<name>A0A4Z2GFP5_9TELE</name>
<dbReference type="AlphaFoldDB" id="A0A4Z2GFP5"/>
<evidence type="ECO:0000313" key="2">
    <source>
        <dbReference type="EMBL" id="TNN52337.1"/>
    </source>
</evidence>
<dbReference type="Proteomes" id="UP000314294">
    <property type="component" value="Unassembled WGS sequence"/>
</dbReference>